<protein>
    <submittedName>
        <fullName evidence="1">Uncharacterized protein</fullName>
    </submittedName>
</protein>
<accession>A0A0V1MYK1</accession>
<keyword evidence="2" id="KW-1185">Reference proteome</keyword>
<name>A0A0V1MYK1_9BILA</name>
<evidence type="ECO:0000313" key="2">
    <source>
        <dbReference type="Proteomes" id="UP000054843"/>
    </source>
</evidence>
<dbReference type="AlphaFoldDB" id="A0A0V1MYK1"/>
<gene>
    <name evidence="1" type="ORF">T10_5847</name>
</gene>
<reference evidence="1 2" key="1">
    <citation type="submission" date="2015-01" db="EMBL/GenBank/DDBJ databases">
        <title>Evolution of Trichinella species and genotypes.</title>
        <authorList>
            <person name="Korhonen P.K."/>
            <person name="Edoardo P."/>
            <person name="Giuseppe L.R."/>
            <person name="Gasser R.B."/>
        </authorList>
    </citation>
    <scope>NUCLEOTIDE SEQUENCE [LARGE SCALE GENOMIC DNA]</scope>
    <source>
        <strain evidence="1">ISS1980</strain>
    </source>
</reference>
<dbReference type="EMBL" id="JYDO01000024">
    <property type="protein sequence ID" value="KRZ76850.1"/>
    <property type="molecule type" value="Genomic_DNA"/>
</dbReference>
<sequence length="207" mass="23546">MLHLAGLKQITVIEQSNAIRNIPAVDAGSHTAKSVTCGCPIKHIHDVFMKMAIKSIEFVKAANAEKMQIMMLNAVTVSLSDSMVADVIFTELASTTAVKYMRNINVLTQADNAQNAKNHACINSTRRCRKAHFNGILNLSNISNLRIRRSFKRIKSTVYVLHKTHKTVLQRLHQLNNTYIAWLSYITILRDKWKHYKIISIYFITVH</sequence>
<organism evidence="1 2">
    <name type="scientific">Trichinella papuae</name>
    <dbReference type="NCBI Taxonomy" id="268474"/>
    <lineage>
        <taxon>Eukaryota</taxon>
        <taxon>Metazoa</taxon>
        <taxon>Ecdysozoa</taxon>
        <taxon>Nematoda</taxon>
        <taxon>Enoplea</taxon>
        <taxon>Dorylaimia</taxon>
        <taxon>Trichinellida</taxon>
        <taxon>Trichinellidae</taxon>
        <taxon>Trichinella</taxon>
    </lineage>
</organism>
<proteinExistence type="predicted"/>
<evidence type="ECO:0000313" key="1">
    <source>
        <dbReference type="EMBL" id="KRZ76850.1"/>
    </source>
</evidence>
<comment type="caution">
    <text evidence="1">The sequence shown here is derived from an EMBL/GenBank/DDBJ whole genome shotgun (WGS) entry which is preliminary data.</text>
</comment>
<dbReference type="Proteomes" id="UP000054843">
    <property type="component" value="Unassembled WGS sequence"/>
</dbReference>